<evidence type="ECO:0000313" key="2">
    <source>
        <dbReference type="Proteomes" id="UP000660745"/>
    </source>
</evidence>
<reference evidence="1" key="1">
    <citation type="journal article" date="2014" name="Int. J. Syst. Evol. Microbiol.">
        <title>Complete genome sequence of Corynebacterium casei LMG S-19264T (=DSM 44701T), isolated from a smear-ripened cheese.</title>
        <authorList>
            <consortium name="US DOE Joint Genome Institute (JGI-PGF)"/>
            <person name="Walter F."/>
            <person name="Albersmeier A."/>
            <person name="Kalinowski J."/>
            <person name="Ruckert C."/>
        </authorList>
    </citation>
    <scope>NUCLEOTIDE SEQUENCE</scope>
    <source>
        <strain evidence="1">CGMCC 4.7430</strain>
    </source>
</reference>
<comment type="caution">
    <text evidence="1">The sequence shown here is derived from an EMBL/GenBank/DDBJ whole genome shotgun (WGS) entry which is preliminary data.</text>
</comment>
<protein>
    <submittedName>
        <fullName evidence="1">Uncharacterized protein</fullName>
    </submittedName>
</protein>
<dbReference type="EMBL" id="BMNK01000002">
    <property type="protein sequence ID" value="GGP03279.1"/>
    <property type="molecule type" value="Genomic_DNA"/>
</dbReference>
<dbReference type="Proteomes" id="UP000660745">
    <property type="component" value="Unassembled WGS sequence"/>
</dbReference>
<organism evidence="1 2">
    <name type="scientific">Nonomuraea glycinis</name>
    <dbReference type="NCBI Taxonomy" id="2047744"/>
    <lineage>
        <taxon>Bacteria</taxon>
        <taxon>Bacillati</taxon>
        <taxon>Actinomycetota</taxon>
        <taxon>Actinomycetes</taxon>
        <taxon>Streptosporangiales</taxon>
        <taxon>Streptosporangiaceae</taxon>
        <taxon>Nonomuraea</taxon>
    </lineage>
</organism>
<evidence type="ECO:0000313" key="1">
    <source>
        <dbReference type="EMBL" id="GGP03279.1"/>
    </source>
</evidence>
<reference evidence="1" key="2">
    <citation type="submission" date="2020-09" db="EMBL/GenBank/DDBJ databases">
        <authorList>
            <person name="Sun Q."/>
            <person name="Zhou Y."/>
        </authorList>
    </citation>
    <scope>NUCLEOTIDE SEQUENCE</scope>
    <source>
        <strain evidence="1">CGMCC 4.7430</strain>
    </source>
</reference>
<sequence length="39" mass="4293">MWVFVGYGGAYYSWQNAEKRHPVEDAEGAANVLAAYVAT</sequence>
<keyword evidence="2" id="KW-1185">Reference proteome</keyword>
<accession>A0A918A0R3</accession>
<proteinExistence type="predicted"/>
<name>A0A918A0R3_9ACTN</name>
<dbReference type="AlphaFoldDB" id="A0A918A0R3"/>
<gene>
    <name evidence="1" type="ORF">GCM10012278_13860</name>
</gene>